<dbReference type="SUPFAM" id="SSF54001">
    <property type="entry name" value="Cysteine proteinases"/>
    <property type="match status" value="1"/>
</dbReference>
<dbReference type="InterPro" id="IPR027417">
    <property type="entry name" value="P-loop_NTPase"/>
</dbReference>
<sequence length="3450" mass="396209">MPTVGERVAGVVTHVEFDRNTCSGYCQLCEGEEVDAVALEVENGINSGVAHVQSQSLKDGDVILALFETDNTWYRGRVLSKDADNVTVFFVDYGNTETVAYDNIREVPQSLVNTPSLARYCNFVEINSSGQFWRDDEKSKVEEMLLNEEFTFEIISPSSGGAVDVKVFNGDKTVEFGGMDRQETSLRTQTLVSGSKISAYVSFVDSANKFWVQSRKQEDSLANLMSDIANHVEKGADLLKSPALGSFCLASYSEDDAPYRSQILSSNSGQCLVQFVDYGNSESKNSAELFSMPDRFRLLPIQGIKCCYKRTKMNPNALEDKLQNFAESGDEVNVHIIGKSGDEYTVELEEIEKESNSTNNNAVAVSNTFPKFPNMRLTINAVIDIGLSYVFHPGCFYVQLMSDTDEIEKINDKMSEDYITAKGVFDVAPGMPCLAKLSDGFAYRCVVKKCMSNTAKVFSVDFGFEEDVDKNTLKAIPSESMSAARLLCGMYLSEVSSLQQKLSVIYERPQESISDSSVGTYCAAKYVDGGWYRAIVLSSSGNTTEVGFIDFGDSCSKAAGDLKKLQQEVASMPQLCIVCQLSRVPRNVQKDDMERLILNKAVQVKILSKTEDVFPTYMVEFTDHPNNSAIAGKLSESTRTVPRLPNKALQQPSVGIKSRPSTDGGYPMMYVNLGSTEEVMVTHIAHPELFHCQLSKTATELDEVMEKINAYYPSLGDDDQTLTDCHLGQICAAKYAEDQMWYRAKITGLLAKGDAEVLFVDYGNTECMSRETLKILKPEFLNMPIQAVACGLAGVTAKQGYWSPEDTLKFEEIALDHTFKTTFKTYDQTQEMYSVELVSGSGEVVNSKFKEVETSSDSFGGNYEDIAPGVGIFEIISNDKANVEMIRSLSEMPRKKFWRRGATQKKGDSHPSNKGLTIDNDQVKPPVKKVMDDQVKPPVKKVIGDQVKPPAKKKVIYQNIARKSARNLARKSAGNFARKSVENFARKLDGNLTRKSVETSDITLPCQHQTQNDESLIDMHTCDCHNGIQTYVQKKNDGKKTLDGIAHSPISTTLASHNQSDNRYSLFSRGSQSLINDTVFASHNQADLRYSMFSRGNQCTCMSLSVVVAMQENDQLSTSFLDQVLYEGDNLYKKVVMDLKREGRYVNSLLSFNELPSALEYKDKYYSVNHYSSIYGVSIVENNTEALSLHEGIIFGLAKSQHLLIMYGALCSAIMFIDGKYLFFDSHSHGDDGLNAPDGKSMLKVFSSIDNLIAFLYSFYTSCNIDLQSQFEILPVVVNLIQHDFLQEQMSYQNGQAESHGSKSNEKNCLSRNKNSEQYIDIEGQRNLHVDRKLKANIRYREKELLGKRKVIDDDTFYDKDIVDKRKNYMRDYMQKRRKCSKFKLQEARAKKETRCENEYRQNERERELSAKRKCRKDQQYKKKELNAKRMKRADMQCRNDERKRELTAKRIKREDEQYKQNELSAKRMKRADMQCRNDERKRELTAKRIKREDEQYKQNELSAKRMKRADMQCRNNERKRELSAKRIKREDEQYKQNELSAKRMKRADMQCRNNERKRELSAKRIKREDEQYKQNELSAKRMKRADMQYRNDERKRELIAKRIKRADMQNRNYERKRELASKKFMRKNRIFRLKERLIELQSKRNARKNKLFLEAERLKKRELRKSKADKMCLRERESDKNRKINNRSIKSYKKKEKDIENIKKYGSNIMECIRIFHACTSSGPVYVCSVCHQTWFYDSVHKVVNIIKVDFKPGILTGLKSAEDKEWICRTCLSNVKNDKVPKVSVLNGMKWPDQPPELKLHPMEERVIALRIPFMQMRELPRGGQFCVKGNVINVPVDIQPTIKALPRQVDETCTIPVKLKKKMTYKKVDFTENIRPAVVLSALHWLMSTSELYKDSGVNIDNSWENTITRDCREIVQEFLSGNSTINNDRNGYHENTKNSSEEVNDQLIVNDKDAEDETGYDSDHFSEIDSNENVTGNADTLLEDEALNTDKSYTFAPGEGQHPLSLFTDKDAEFLSFPTIYCGQRRLENKERLVPVHYSDIAKWELRSVDRRAARSVPNIFFKLKKIQLKQISDKVQLAVRRIKTKGKKITAAEARDQSTLDNIVRLDEGYYIFRQLRNSPAYLATKKKDVFAMIRQIGLPTWFMSLSSADTRWPFLLKALAKLDGKILSDSDIKNLSWQEKSSLVQKDPVTCSRIFNDRVQQFIKVFLKSPHEPIGVVTDYFYRVEFQQRGSPHIHMLVWIADAPKYQKDHNESIEQFVDQYITCSNEKEELCGLIDLQTHKHSKTCRKKGKAVCRFGFPLPPLRKTMLLEPLETDIDKHKKKYDEIQNKINSFKDGMNFSFDQFLNEIVGMSEDEYIKCIRSSINGPKVFLKRMPSEIRVNMYNEHVLMAWNANIDLQYVLDPYACAMYIVSYISKSQRGMSALMDRACKEARQGNMDIKKQVRHIGNHFLNSVEVSAQEASYLVLQMPLTKGSRDVIFINTSPPEERVFLLKQLSDLEELSPNSTDIHYQNIIARYSKRPRQLENWCLADYASQLEVKYPKDKNKIDEEEINDDDIEVDEDDDLEFSEDDTLVTLKSGIIIRRRIHDLILRYVRYSVKTDPENHYREKLLLFIPWRDENVDLLNGHSTYQEHYKQVHFLVDQKLKMYEKNFDEIERAIQQAEEEFEQHDELAPNAQQTNAEDEAEGPHESEQYVHFNPERPLEHRQYDLGTDIGASTSVPCIECHSDRVSDEQYLKLIRSLNIKQREFLTHVLHWIKTKDEPIYAFLSGGAGVGKSVLIKAIYQALHRQLHSADGEDPSDIRILLCAFTGKAAYNINGITIASAFHKKYNQTNQSMSSDELNTFRMKYRNLSVVIIDEISMVGGKMLSFIDCRLKQLTGTNKPFGGISIIAVGDLYQLQPVGDSWIFNDLSIGPQVLATNLWKEHFSLFELTEIMRQKDDTDFANLLNRLRTNDLTAKDKNEINKHIISPTQENYTNNAPHLFIENKFVDSFNREFMQNLSTTKVEVASHDSVIADVPKSNKERLLKSLPNDSSKTANLARSLIVATNMIYDITINLDVNDGIANGSSCIVKFIENRIPQTTRPSIVWVLFNDLSIGSNTRQKYKHLYHREIDPSWTPIFEVNRNFLYNYKSFQRTQFPLKPAAAKTVHKSQGCTVDKLVIDLSQTRTRKIPHIHYVAMSRVRKFENLQILNFNSDALTADERVKDEMKRLREEAPMKLCYTPLYKVDPCRFKIAFNNARSLHRHFHDISLDPNISAADIIGITESRLCSLDHNETYSLEGFEMIRCDQNIQATNRRPSHGLVLYLRYGLLTREIFKYSSDNLEFLICETSHSVAGFFQLVLVYKSPVCVFSEFKNSFLNHLLPKIALSKSLLIFGDFNFDISSGHRDFLNFMSEYLHCNQYVNKKTTNTNSTLDLVFANTPHVFTEAIESFWSDHKVMTAII</sequence>
<organism evidence="5 6">
    <name type="scientific">Pinctada imbricata</name>
    <name type="common">Atlantic pearl-oyster</name>
    <name type="synonym">Pinctada martensii</name>
    <dbReference type="NCBI Taxonomy" id="66713"/>
    <lineage>
        <taxon>Eukaryota</taxon>
        <taxon>Metazoa</taxon>
        <taxon>Spiralia</taxon>
        <taxon>Lophotrochozoa</taxon>
        <taxon>Mollusca</taxon>
        <taxon>Bivalvia</taxon>
        <taxon>Autobranchia</taxon>
        <taxon>Pteriomorphia</taxon>
        <taxon>Pterioida</taxon>
        <taxon>Pterioidea</taxon>
        <taxon>Pteriidae</taxon>
        <taxon>Pinctada</taxon>
    </lineage>
</organism>
<feature type="coiled-coil region" evidence="2">
    <location>
        <begin position="1597"/>
        <end position="1624"/>
    </location>
</feature>
<dbReference type="Pfam" id="PF05970">
    <property type="entry name" value="PIF1"/>
    <property type="match status" value="1"/>
</dbReference>
<dbReference type="GO" id="GO:0016787">
    <property type="term" value="F:hydrolase activity"/>
    <property type="evidence" value="ECO:0007669"/>
    <property type="project" value="UniProtKB-KW"/>
</dbReference>
<dbReference type="GO" id="GO:0006310">
    <property type="term" value="P:DNA recombination"/>
    <property type="evidence" value="ECO:0007669"/>
    <property type="project" value="UniProtKB-KW"/>
</dbReference>
<dbReference type="Proteomes" id="UP001186944">
    <property type="component" value="Unassembled WGS sequence"/>
</dbReference>
<feature type="compositionally biased region" description="Basic and acidic residues" evidence="3">
    <location>
        <begin position="1934"/>
        <end position="1944"/>
    </location>
</feature>
<dbReference type="InterPro" id="IPR036691">
    <property type="entry name" value="Endo/exonu/phosph_ase_sf"/>
</dbReference>
<evidence type="ECO:0000256" key="2">
    <source>
        <dbReference type="SAM" id="Coils"/>
    </source>
</evidence>
<keyword evidence="6" id="KW-1185">Reference proteome</keyword>
<dbReference type="PANTHER" id="PTHR47642:SF8">
    <property type="entry name" value="ATP-DEPENDENT DNA HELICASE"/>
    <property type="match status" value="1"/>
</dbReference>
<dbReference type="Gene3D" id="3.90.70.120">
    <property type="match status" value="1"/>
</dbReference>
<feature type="compositionally biased region" description="Basic and acidic residues" evidence="3">
    <location>
        <begin position="1547"/>
        <end position="1561"/>
    </location>
</feature>
<dbReference type="SMART" id="SM00333">
    <property type="entry name" value="TUDOR"/>
    <property type="match status" value="5"/>
</dbReference>
<keyword evidence="1" id="KW-0547">Nucleotide-binding</keyword>
<dbReference type="GO" id="GO:0006281">
    <property type="term" value="P:DNA repair"/>
    <property type="evidence" value="ECO:0007669"/>
    <property type="project" value="UniProtKB-KW"/>
</dbReference>
<dbReference type="SUPFAM" id="SSF56219">
    <property type="entry name" value="DNase I-like"/>
    <property type="match status" value="1"/>
</dbReference>
<dbReference type="PANTHER" id="PTHR47642">
    <property type="entry name" value="ATP-DEPENDENT DNA HELICASE"/>
    <property type="match status" value="1"/>
</dbReference>
<dbReference type="Gene3D" id="2.40.50.90">
    <property type="match status" value="4"/>
</dbReference>
<dbReference type="InterPro" id="IPR002999">
    <property type="entry name" value="Tudor"/>
</dbReference>
<feature type="region of interest" description="Disordered" evidence="3">
    <location>
        <begin position="899"/>
        <end position="921"/>
    </location>
</feature>
<gene>
    <name evidence="5" type="ORF">FSP39_010644</name>
</gene>
<dbReference type="FunFam" id="2.30.30.140:FF:000018">
    <property type="entry name" value="Serine/threonine-protein kinase 31"/>
    <property type="match status" value="2"/>
</dbReference>
<dbReference type="Pfam" id="PF04843">
    <property type="entry name" value="Herpes_teg_N"/>
    <property type="match status" value="1"/>
</dbReference>
<proteinExistence type="inferred from homology"/>
<comment type="cofactor">
    <cofactor evidence="1">
        <name>Mg(2+)</name>
        <dbReference type="ChEBI" id="CHEBI:18420"/>
    </cofactor>
</comment>
<feature type="compositionally biased region" description="Basic and acidic residues" evidence="3">
    <location>
        <begin position="1509"/>
        <end position="1536"/>
    </location>
</feature>
<dbReference type="CDD" id="cd18809">
    <property type="entry name" value="SF1_C_RecD"/>
    <property type="match status" value="1"/>
</dbReference>
<dbReference type="Gene3D" id="2.30.30.140">
    <property type="match status" value="5"/>
</dbReference>
<dbReference type="Gene3D" id="3.60.10.10">
    <property type="entry name" value="Endonuclease/exonuclease/phosphatase"/>
    <property type="match status" value="1"/>
</dbReference>
<dbReference type="SUPFAM" id="SSF63748">
    <property type="entry name" value="Tudor/PWWP/MBT"/>
    <property type="match status" value="5"/>
</dbReference>
<feature type="region of interest" description="Disordered" evidence="3">
    <location>
        <begin position="1929"/>
        <end position="1948"/>
    </location>
</feature>
<feature type="domain" description="Tudor" evidence="4">
    <location>
        <begin position="56"/>
        <end position="114"/>
    </location>
</feature>
<dbReference type="InterPro" id="IPR035437">
    <property type="entry name" value="SNase_OB-fold_sf"/>
</dbReference>
<dbReference type="GO" id="GO:0000723">
    <property type="term" value="P:telomere maintenance"/>
    <property type="evidence" value="ECO:0007669"/>
    <property type="project" value="InterPro"/>
</dbReference>
<dbReference type="EC" id="5.6.2.3" evidence="1"/>
<comment type="caution">
    <text evidence="5">The sequence shown here is derived from an EMBL/GenBank/DDBJ whole genome shotgun (WGS) entry which is preliminary data.</text>
</comment>
<dbReference type="PROSITE" id="PS50304">
    <property type="entry name" value="TUDOR"/>
    <property type="match status" value="5"/>
</dbReference>
<keyword evidence="1" id="KW-0233">DNA recombination</keyword>
<protein>
    <recommendedName>
        <fullName evidence="1">ATP-dependent DNA helicase</fullName>
        <ecNumber evidence="1">5.6.2.3</ecNumber>
    </recommendedName>
</protein>
<dbReference type="Gene3D" id="3.40.50.300">
    <property type="entry name" value="P-loop containing nucleotide triphosphate hydrolases"/>
    <property type="match status" value="2"/>
</dbReference>
<dbReference type="Pfam" id="PF20209">
    <property type="entry name" value="DUF6570"/>
    <property type="match status" value="1"/>
</dbReference>
<dbReference type="Pfam" id="PF14214">
    <property type="entry name" value="Helitron_like_N"/>
    <property type="match status" value="1"/>
</dbReference>
<evidence type="ECO:0000313" key="5">
    <source>
        <dbReference type="EMBL" id="KAK3090287.1"/>
    </source>
</evidence>
<reference evidence="5" key="1">
    <citation type="submission" date="2019-08" db="EMBL/GenBank/DDBJ databases">
        <title>The improved chromosome-level genome for the pearl oyster Pinctada fucata martensii using PacBio sequencing and Hi-C.</title>
        <authorList>
            <person name="Zheng Z."/>
        </authorList>
    </citation>
    <scope>NUCLEOTIDE SEQUENCE</scope>
    <source>
        <strain evidence="5">ZZ-2019</strain>
        <tissue evidence="5">Adductor muscle</tissue>
    </source>
</reference>
<dbReference type="SUPFAM" id="SSF52540">
    <property type="entry name" value="P-loop containing nucleoside triphosphate hydrolases"/>
    <property type="match status" value="2"/>
</dbReference>
<accession>A0AA88XQC4</accession>
<feature type="region of interest" description="Disordered" evidence="3">
    <location>
        <begin position="1505"/>
        <end position="1561"/>
    </location>
</feature>
<dbReference type="InterPro" id="IPR006928">
    <property type="entry name" value="Herpes_teg_USP"/>
</dbReference>
<dbReference type="InterPro" id="IPR051055">
    <property type="entry name" value="PIF1_helicase"/>
</dbReference>
<dbReference type="InterPro" id="IPR010285">
    <property type="entry name" value="DNA_helicase_pif1-like_DEAD"/>
</dbReference>
<evidence type="ECO:0000259" key="4">
    <source>
        <dbReference type="PROSITE" id="PS50304"/>
    </source>
</evidence>
<evidence type="ECO:0000313" key="6">
    <source>
        <dbReference type="Proteomes" id="UP001186944"/>
    </source>
</evidence>
<feature type="region of interest" description="Disordered" evidence="3">
    <location>
        <begin position="2671"/>
        <end position="2698"/>
    </location>
</feature>
<keyword evidence="1" id="KW-0347">Helicase</keyword>
<evidence type="ECO:0000256" key="1">
    <source>
        <dbReference type="RuleBase" id="RU363044"/>
    </source>
</evidence>
<feature type="coiled-coil region" evidence="2">
    <location>
        <begin position="2315"/>
        <end position="2342"/>
    </location>
</feature>
<feature type="domain" description="Tudor" evidence="4">
    <location>
        <begin position="241"/>
        <end position="299"/>
    </location>
</feature>
<feature type="domain" description="Tudor" evidence="4">
    <location>
        <begin position="515"/>
        <end position="572"/>
    </location>
</feature>
<dbReference type="InterPro" id="IPR046700">
    <property type="entry name" value="DUF6570"/>
</dbReference>
<dbReference type="InterPro" id="IPR025476">
    <property type="entry name" value="Helitron_helicase-like"/>
</dbReference>
<dbReference type="EMBL" id="VSWD01000010">
    <property type="protein sequence ID" value="KAK3090287.1"/>
    <property type="molecule type" value="Genomic_DNA"/>
</dbReference>
<keyword evidence="1" id="KW-0378">Hydrolase</keyword>
<evidence type="ECO:0000256" key="3">
    <source>
        <dbReference type="SAM" id="MobiDB-lite"/>
    </source>
</evidence>
<dbReference type="InterPro" id="IPR038765">
    <property type="entry name" value="Papain-like_cys_pep_sf"/>
</dbReference>
<comment type="similarity">
    <text evidence="1">Belongs to the helicase family.</text>
</comment>
<comment type="catalytic activity">
    <reaction evidence="1">
        <text>ATP + H2O = ADP + phosphate + H(+)</text>
        <dbReference type="Rhea" id="RHEA:13065"/>
        <dbReference type="ChEBI" id="CHEBI:15377"/>
        <dbReference type="ChEBI" id="CHEBI:15378"/>
        <dbReference type="ChEBI" id="CHEBI:30616"/>
        <dbReference type="ChEBI" id="CHEBI:43474"/>
        <dbReference type="ChEBI" id="CHEBI:456216"/>
        <dbReference type="EC" id="5.6.2.3"/>
    </reaction>
</comment>
<dbReference type="Pfam" id="PF00567">
    <property type="entry name" value="TUDOR"/>
    <property type="match status" value="5"/>
</dbReference>
<dbReference type="GO" id="GO:0043139">
    <property type="term" value="F:5'-3' DNA helicase activity"/>
    <property type="evidence" value="ECO:0007669"/>
    <property type="project" value="UniProtKB-EC"/>
</dbReference>
<name>A0AA88XQC4_PINIB</name>
<keyword evidence="1" id="KW-0067">ATP-binding</keyword>
<keyword evidence="1" id="KW-0227">DNA damage</keyword>
<keyword evidence="2" id="KW-0175">Coiled coil</keyword>
<dbReference type="GO" id="GO:0005524">
    <property type="term" value="F:ATP binding"/>
    <property type="evidence" value="ECO:0007669"/>
    <property type="project" value="UniProtKB-KW"/>
</dbReference>
<keyword evidence="1" id="KW-0234">DNA repair</keyword>
<feature type="domain" description="Tudor" evidence="4">
    <location>
        <begin position="426"/>
        <end position="483"/>
    </location>
</feature>
<feature type="domain" description="Tudor" evidence="4">
    <location>
        <begin position="724"/>
        <end position="783"/>
    </location>
</feature>